<dbReference type="AlphaFoldDB" id="A0A178K1I2"/>
<dbReference type="EMBL" id="LVHF01000033">
    <property type="protein sequence ID" value="OAN11178.1"/>
    <property type="molecule type" value="Genomic_DNA"/>
</dbReference>
<dbReference type="STRING" id="858640.A3K86_19650"/>
<proteinExistence type="predicted"/>
<evidence type="ECO:0000313" key="2">
    <source>
        <dbReference type="Proteomes" id="UP000078503"/>
    </source>
</evidence>
<evidence type="ECO:0000313" key="1">
    <source>
        <dbReference type="EMBL" id="OAN11178.1"/>
    </source>
</evidence>
<dbReference type="Proteomes" id="UP000078503">
    <property type="component" value="Unassembled WGS sequence"/>
</dbReference>
<gene>
    <name evidence="1" type="ORF">A3K86_19650</name>
</gene>
<keyword evidence="2" id="KW-1185">Reference proteome</keyword>
<name>A0A178K1I2_9GAMM</name>
<protein>
    <submittedName>
        <fullName evidence="1">Uncharacterized protein</fullName>
    </submittedName>
</protein>
<organism evidence="1 2">
    <name type="scientific">Photobacterium jeanii</name>
    <dbReference type="NCBI Taxonomy" id="858640"/>
    <lineage>
        <taxon>Bacteria</taxon>
        <taxon>Pseudomonadati</taxon>
        <taxon>Pseudomonadota</taxon>
        <taxon>Gammaproteobacteria</taxon>
        <taxon>Vibrionales</taxon>
        <taxon>Vibrionaceae</taxon>
        <taxon>Photobacterium</taxon>
    </lineage>
</organism>
<reference evidence="1 2" key="1">
    <citation type="submission" date="2016-03" db="EMBL/GenBank/DDBJ databases">
        <title>Photobacterium proteolyticum sp. nov. a protease producing bacterium isolated from ocean sediments of Laizhou Bay.</title>
        <authorList>
            <person name="Li Y."/>
        </authorList>
    </citation>
    <scope>NUCLEOTIDE SEQUENCE [LARGE SCALE GENOMIC DNA]</scope>
    <source>
        <strain evidence="1 2">R-40508</strain>
    </source>
</reference>
<comment type="caution">
    <text evidence="1">The sequence shown here is derived from an EMBL/GenBank/DDBJ whole genome shotgun (WGS) entry which is preliminary data.</text>
</comment>
<dbReference type="RefSeq" id="WP_068335423.1">
    <property type="nucleotide sequence ID" value="NZ_LVHF01000033.1"/>
</dbReference>
<accession>A0A178K1I2</accession>
<sequence>MMKMFFLLISALFSLDVASHGISPVRIDAGIKPLGVKFPVKIRIYNTTEIPRKAEVFLRGTDKVEVKLGETSVIKPGGYNNGIDIKVYLVAKNSISDVCTRMRHSSSESAYNTVICSHVKVITPE</sequence>